<organism evidence="1 2">
    <name type="scientific">Rotaria magnacalcarata</name>
    <dbReference type="NCBI Taxonomy" id="392030"/>
    <lineage>
        <taxon>Eukaryota</taxon>
        <taxon>Metazoa</taxon>
        <taxon>Spiralia</taxon>
        <taxon>Gnathifera</taxon>
        <taxon>Rotifera</taxon>
        <taxon>Eurotatoria</taxon>
        <taxon>Bdelloidea</taxon>
        <taxon>Philodinida</taxon>
        <taxon>Philodinidae</taxon>
        <taxon>Rotaria</taxon>
    </lineage>
</organism>
<proteinExistence type="predicted"/>
<dbReference type="EMBL" id="CAJOBJ010161184">
    <property type="protein sequence ID" value="CAF4846653.1"/>
    <property type="molecule type" value="Genomic_DNA"/>
</dbReference>
<sequence length="238" mass="27285">MKRWNRQIIDNRSIRIGQALHQREANTIDISRAIDDDIIDASTISIYERVWSGSKKPTRTEMSLFLRPLIDELLNLERGEHFDFHDQDNNAITARIFLIGSCCDKPAQALLQFLPEPIAAFGYGRYEVKGFMVKTVKDGNVQSFATTCADLMEIQKRSNMRFDLLLDIKLLHDQLRQSLLERIDKALMMQHKIEENGITGPCIFRELSYFDVGNGFMADSLHNVYIGAFVRCVASLPK</sequence>
<dbReference type="Proteomes" id="UP000681720">
    <property type="component" value="Unassembled WGS sequence"/>
</dbReference>
<gene>
    <name evidence="1" type="ORF">GIL414_LOCUS49192</name>
</gene>
<evidence type="ECO:0000313" key="1">
    <source>
        <dbReference type="EMBL" id="CAF4846653.1"/>
    </source>
</evidence>
<dbReference type="AlphaFoldDB" id="A0A8S3BN11"/>
<evidence type="ECO:0000313" key="2">
    <source>
        <dbReference type="Proteomes" id="UP000681720"/>
    </source>
</evidence>
<protein>
    <submittedName>
        <fullName evidence="1">Uncharacterized protein</fullName>
    </submittedName>
</protein>
<comment type="caution">
    <text evidence="1">The sequence shown here is derived from an EMBL/GenBank/DDBJ whole genome shotgun (WGS) entry which is preliminary data.</text>
</comment>
<accession>A0A8S3BN11</accession>
<name>A0A8S3BN11_9BILA</name>
<reference evidence="1" key="1">
    <citation type="submission" date="2021-02" db="EMBL/GenBank/DDBJ databases">
        <authorList>
            <person name="Nowell W R."/>
        </authorList>
    </citation>
    <scope>NUCLEOTIDE SEQUENCE</scope>
</reference>